<accession>A0AA39PQD7</accession>
<protein>
    <submittedName>
        <fullName evidence="1">Uncharacterized protein</fullName>
    </submittedName>
</protein>
<keyword evidence="2" id="KW-1185">Reference proteome</keyword>
<comment type="caution">
    <text evidence="1">The sequence shown here is derived from an EMBL/GenBank/DDBJ whole genome shotgun (WGS) entry which is preliminary data.</text>
</comment>
<organism evidence="1 2">
    <name type="scientific">Armillaria luteobubalina</name>
    <dbReference type="NCBI Taxonomy" id="153913"/>
    <lineage>
        <taxon>Eukaryota</taxon>
        <taxon>Fungi</taxon>
        <taxon>Dikarya</taxon>
        <taxon>Basidiomycota</taxon>
        <taxon>Agaricomycotina</taxon>
        <taxon>Agaricomycetes</taxon>
        <taxon>Agaricomycetidae</taxon>
        <taxon>Agaricales</taxon>
        <taxon>Marasmiineae</taxon>
        <taxon>Physalacriaceae</taxon>
        <taxon>Armillaria</taxon>
    </lineage>
</organism>
<name>A0AA39PQD7_9AGAR</name>
<dbReference type="EMBL" id="JAUEPU010000041">
    <property type="protein sequence ID" value="KAK0488105.1"/>
    <property type="molecule type" value="Genomic_DNA"/>
</dbReference>
<dbReference type="AlphaFoldDB" id="A0AA39PQD7"/>
<reference evidence="1" key="1">
    <citation type="submission" date="2023-06" db="EMBL/GenBank/DDBJ databases">
        <authorList>
            <consortium name="Lawrence Berkeley National Laboratory"/>
            <person name="Ahrendt S."/>
            <person name="Sahu N."/>
            <person name="Indic B."/>
            <person name="Wong-Bajracharya J."/>
            <person name="Merenyi Z."/>
            <person name="Ke H.-M."/>
            <person name="Monk M."/>
            <person name="Kocsube S."/>
            <person name="Drula E."/>
            <person name="Lipzen A."/>
            <person name="Balint B."/>
            <person name="Henrissat B."/>
            <person name="Andreopoulos B."/>
            <person name="Martin F.M."/>
            <person name="Harder C.B."/>
            <person name="Rigling D."/>
            <person name="Ford K.L."/>
            <person name="Foster G.D."/>
            <person name="Pangilinan J."/>
            <person name="Papanicolaou A."/>
            <person name="Barry K."/>
            <person name="LaButti K."/>
            <person name="Viragh M."/>
            <person name="Koriabine M."/>
            <person name="Yan M."/>
            <person name="Riley R."/>
            <person name="Champramary S."/>
            <person name="Plett K.L."/>
            <person name="Tsai I.J."/>
            <person name="Slot J."/>
            <person name="Sipos G."/>
            <person name="Plett J."/>
            <person name="Nagy L.G."/>
            <person name="Grigoriev I.V."/>
        </authorList>
    </citation>
    <scope>NUCLEOTIDE SEQUENCE</scope>
    <source>
        <strain evidence="1">HWK02</strain>
    </source>
</reference>
<proteinExistence type="predicted"/>
<sequence length="261" mass="29743">MSATRSATETVILGWNFPNDSIYQSHSDLSAHESMLKRLDAGVLIDVELQFPFHECADISIILSWISKYRKARSVSISTNRWKSLIGDTIARTMDPPACLKAIRLKNGDSDSFSPAMLESILAYSPSTLQELIISWVNFDRPFRTIHQKRFFSGSIHLRIIDLDMSSVSLVYVLEYLDILLDEGILQFDQLESVTMNVRFDEFLKDEKADLRVLEDCVLLALDRLYNHGVTLDVLEITHALKKNAMVRHLANRICPTFSFA</sequence>
<dbReference type="Proteomes" id="UP001175228">
    <property type="component" value="Unassembled WGS sequence"/>
</dbReference>
<evidence type="ECO:0000313" key="2">
    <source>
        <dbReference type="Proteomes" id="UP001175228"/>
    </source>
</evidence>
<evidence type="ECO:0000313" key="1">
    <source>
        <dbReference type="EMBL" id="KAK0488105.1"/>
    </source>
</evidence>
<gene>
    <name evidence="1" type="ORF">EDD18DRAFT_1359780</name>
</gene>